<sequence>MVMERLGPSLEELLVACKRQLSLKTVLLIAEQLLLRTEAMHSRGFVHRDVKAENFLLGWTSTSRRLVHIIDFGLARPWQNSKTKEHIPYQEGKKLVGTARFASVNTHLGIQQTRRDDLEAVGYLLIYLRRGRLPWQGVGAADGDVQKYERIMDMKMSMKPEEICKGEPAQFATYLKYCRSLGFEDRPDYAQMRKLFKDLLLHQKGVGTCDVAASLPFDWETQRPSELAPSALSPRIKTKLESGAAEVTTMTTTTTKLGSGAAEGDPGKAEASSTRSSSSTRGKTRKRSRGSGKSGKERRHSADRRGPICSQQGWAKKFVNMFKQLCYYQK</sequence>
<evidence type="ECO:0000259" key="4">
    <source>
        <dbReference type="PROSITE" id="PS50011"/>
    </source>
</evidence>
<evidence type="ECO:0000313" key="5">
    <source>
        <dbReference type="EMBL" id="CAE8614382.1"/>
    </source>
</evidence>
<comment type="caution">
    <text evidence="5">The sequence shown here is derived from an EMBL/GenBank/DDBJ whole genome shotgun (WGS) entry which is preliminary data.</text>
</comment>
<dbReference type="CDD" id="cd14016">
    <property type="entry name" value="STKc_CK1"/>
    <property type="match status" value="1"/>
</dbReference>
<gene>
    <name evidence="5" type="ORF">PGLA1383_LOCUS32106</name>
</gene>
<feature type="domain" description="Protein kinase" evidence="4">
    <location>
        <begin position="1"/>
        <end position="201"/>
    </location>
</feature>
<dbReference type="AlphaFoldDB" id="A0A813FQB8"/>
<evidence type="ECO:0000256" key="2">
    <source>
        <dbReference type="ARBA" id="ARBA00023860"/>
    </source>
</evidence>
<organism evidence="5 6">
    <name type="scientific">Polarella glacialis</name>
    <name type="common">Dinoflagellate</name>
    <dbReference type="NCBI Taxonomy" id="89957"/>
    <lineage>
        <taxon>Eukaryota</taxon>
        <taxon>Sar</taxon>
        <taxon>Alveolata</taxon>
        <taxon>Dinophyceae</taxon>
        <taxon>Suessiales</taxon>
        <taxon>Suessiaceae</taxon>
        <taxon>Polarella</taxon>
    </lineage>
</organism>
<reference evidence="5" key="1">
    <citation type="submission" date="2021-02" db="EMBL/GenBank/DDBJ databases">
        <authorList>
            <person name="Dougan E. K."/>
            <person name="Rhodes N."/>
            <person name="Thang M."/>
            <person name="Chan C."/>
        </authorList>
    </citation>
    <scope>NUCLEOTIDE SEQUENCE</scope>
</reference>
<dbReference type="InterPro" id="IPR008271">
    <property type="entry name" value="Ser/Thr_kinase_AS"/>
</dbReference>
<dbReference type="PROSITE" id="PS50011">
    <property type="entry name" value="PROTEIN_KINASE_DOM"/>
    <property type="match status" value="1"/>
</dbReference>
<dbReference type="InterPro" id="IPR050235">
    <property type="entry name" value="CK1_Ser-Thr_kinase"/>
</dbReference>
<proteinExistence type="predicted"/>
<dbReference type="Gene3D" id="1.10.510.10">
    <property type="entry name" value="Transferase(Phosphotransferase) domain 1"/>
    <property type="match status" value="1"/>
</dbReference>
<protein>
    <recommendedName>
        <fullName evidence="2">Casein kinase I</fullName>
        <ecNumber evidence="1">2.7.11.1</ecNumber>
    </recommendedName>
</protein>
<feature type="region of interest" description="Disordered" evidence="3">
    <location>
        <begin position="224"/>
        <end position="308"/>
    </location>
</feature>
<dbReference type="PANTHER" id="PTHR11909">
    <property type="entry name" value="CASEIN KINASE-RELATED"/>
    <property type="match status" value="1"/>
</dbReference>
<evidence type="ECO:0000313" key="6">
    <source>
        <dbReference type="Proteomes" id="UP000654075"/>
    </source>
</evidence>
<dbReference type="Pfam" id="PF00069">
    <property type="entry name" value="Pkinase"/>
    <property type="match status" value="1"/>
</dbReference>
<dbReference type="EC" id="2.7.11.1" evidence="1"/>
<accession>A0A813FQB8</accession>
<feature type="compositionally biased region" description="Basic residues" evidence="3">
    <location>
        <begin position="282"/>
        <end position="302"/>
    </location>
</feature>
<dbReference type="EMBL" id="CAJNNV010025418">
    <property type="protein sequence ID" value="CAE8614382.1"/>
    <property type="molecule type" value="Genomic_DNA"/>
</dbReference>
<dbReference type="GO" id="GO:0004674">
    <property type="term" value="F:protein serine/threonine kinase activity"/>
    <property type="evidence" value="ECO:0007669"/>
    <property type="project" value="UniProtKB-EC"/>
</dbReference>
<evidence type="ECO:0000256" key="1">
    <source>
        <dbReference type="ARBA" id="ARBA00012513"/>
    </source>
</evidence>
<name>A0A813FQB8_POLGL</name>
<keyword evidence="6" id="KW-1185">Reference proteome</keyword>
<dbReference type="Proteomes" id="UP000654075">
    <property type="component" value="Unassembled WGS sequence"/>
</dbReference>
<dbReference type="PROSITE" id="PS00108">
    <property type="entry name" value="PROTEIN_KINASE_ST"/>
    <property type="match status" value="1"/>
</dbReference>
<dbReference type="SMART" id="SM00220">
    <property type="entry name" value="S_TKc"/>
    <property type="match status" value="1"/>
</dbReference>
<dbReference type="SUPFAM" id="SSF56112">
    <property type="entry name" value="Protein kinase-like (PK-like)"/>
    <property type="match status" value="1"/>
</dbReference>
<evidence type="ECO:0000256" key="3">
    <source>
        <dbReference type="SAM" id="MobiDB-lite"/>
    </source>
</evidence>
<dbReference type="GO" id="GO:0005524">
    <property type="term" value="F:ATP binding"/>
    <property type="evidence" value="ECO:0007669"/>
    <property type="project" value="InterPro"/>
</dbReference>
<dbReference type="InterPro" id="IPR011009">
    <property type="entry name" value="Kinase-like_dom_sf"/>
</dbReference>
<feature type="compositionally biased region" description="Low complexity" evidence="3">
    <location>
        <begin position="269"/>
        <end position="281"/>
    </location>
</feature>
<dbReference type="InterPro" id="IPR000719">
    <property type="entry name" value="Prot_kinase_dom"/>
</dbReference>